<accession>A0A841PYT6</accession>
<dbReference type="Pfam" id="PF03446">
    <property type="entry name" value="NAD_binding_2"/>
    <property type="match status" value="1"/>
</dbReference>
<dbReference type="EMBL" id="JACHHJ010000002">
    <property type="protein sequence ID" value="MBB6449893.1"/>
    <property type="molecule type" value="Genomic_DNA"/>
</dbReference>
<comment type="caution">
    <text evidence="2">The sequence shown here is derived from an EMBL/GenBank/DDBJ whole genome shotgun (WGS) entry which is preliminary data.</text>
</comment>
<dbReference type="Gene3D" id="3.40.50.720">
    <property type="entry name" value="NAD(P)-binding Rossmann-like Domain"/>
    <property type="match status" value="1"/>
</dbReference>
<dbReference type="RefSeq" id="WP_184403835.1">
    <property type="nucleotide sequence ID" value="NZ_JACHHJ010000002.1"/>
</dbReference>
<dbReference type="SUPFAM" id="SSF51735">
    <property type="entry name" value="NAD(P)-binding Rossmann-fold domains"/>
    <property type="match status" value="1"/>
</dbReference>
<gene>
    <name evidence="2" type="ORF">HNR44_001871</name>
</gene>
<sequence>MNQIEKELEFAKKKELGMLAMVSTTSGRSNSFSVLPRRYTEHFLAINFLVSNEEIAEDCLRCLDGRVNYILVDQELKKDLNLNRIAKNVVNKSEVIAYKPNDATLEATDLLVREHVADHFLDKNILMVGLGNIGGKLALRLQERGAQVTVIARNFDKATETVKGLNHILPRHASSIHVVKNVREVNKQDILISFVSAKNVVTEDYLDVLGEGSIAVDGGINNFSPDFIQKATETGVKNIRVDVRLGFPYTLHKLLPETKHFFSNVQGKRKFLEVNIVAGGIIGEEGDVIVDQIKHPTQIIGIANGTGGLKDENEYTERDRSSLHTIRKHLK</sequence>
<dbReference type="AlphaFoldDB" id="A0A841PYT6"/>
<dbReference type="InterPro" id="IPR006115">
    <property type="entry name" value="6PGDH_NADP-bd"/>
</dbReference>
<feature type="domain" description="6-phosphogluconate dehydrogenase NADP-binding" evidence="1">
    <location>
        <begin position="125"/>
        <end position="223"/>
    </location>
</feature>
<organism evidence="2 3">
    <name type="scientific">Geomicrobium halophilum</name>
    <dbReference type="NCBI Taxonomy" id="549000"/>
    <lineage>
        <taxon>Bacteria</taxon>
        <taxon>Bacillati</taxon>
        <taxon>Bacillota</taxon>
        <taxon>Bacilli</taxon>
        <taxon>Bacillales</taxon>
        <taxon>Geomicrobium</taxon>
    </lineage>
</organism>
<proteinExistence type="predicted"/>
<dbReference type="Proteomes" id="UP000568839">
    <property type="component" value="Unassembled WGS sequence"/>
</dbReference>
<evidence type="ECO:0000259" key="1">
    <source>
        <dbReference type="Pfam" id="PF03446"/>
    </source>
</evidence>
<evidence type="ECO:0000313" key="3">
    <source>
        <dbReference type="Proteomes" id="UP000568839"/>
    </source>
</evidence>
<protein>
    <recommendedName>
        <fullName evidence="1">6-phosphogluconate dehydrogenase NADP-binding domain-containing protein</fullName>
    </recommendedName>
</protein>
<name>A0A841PYT6_9BACL</name>
<dbReference type="GO" id="GO:0050661">
    <property type="term" value="F:NADP binding"/>
    <property type="evidence" value="ECO:0007669"/>
    <property type="project" value="InterPro"/>
</dbReference>
<reference evidence="2 3" key="1">
    <citation type="submission" date="2020-08" db="EMBL/GenBank/DDBJ databases">
        <title>Genomic Encyclopedia of Type Strains, Phase IV (KMG-IV): sequencing the most valuable type-strain genomes for metagenomic binning, comparative biology and taxonomic classification.</title>
        <authorList>
            <person name="Goeker M."/>
        </authorList>
    </citation>
    <scope>NUCLEOTIDE SEQUENCE [LARGE SCALE GENOMIC DNA]</scope>
    <source>
        <strain evidence="2 3">DSM 21769</strain>
    </source>
</reference>
<dbReference type="InterPro" id="IPR036291">
    <property type="entry name" value="NAD(P)-bd_dom_sf"/>
</dbReference>
<evidence type="ECO:0000313" key="2">
    <source>
        <dbReference type="EMBL" id="MBB6449893.1"/>
    </source>
</evidence>
<keyword evidence="3" id="KW-1185">Reference proteome</keyword>